<dbReference type="PRINTS" id="PR00036">
    <property type="entry name" value="HTHLACI"/>
</dbReference>
<protein>
    <submittedName>
        <fullName evidence="6">Transcriptional regulator, LacI family</fullName>
    </submittedName>
</protein>
<feature type="region of interest" description="Disordered" evidence="4">
    <location>
        <begin position="1"/>
        <end position="22"/>
    </location>
</feature>
<evidence type="ECO:0000256" key="2">
    <source>
        <dbReference type="ARBA" id="ARBA00023125"/>
    </source>
</evidence>
<dbReference type="EMBL" id="AEJB01000556">
    <property type="protein sequence ID" value="ELP62990.1"/>
    <property type="molecule type" value="Genomic_DNA"/>
</dbReference>
<dbReference type="PATRIC" id="fig|698760.3.peg.8096"/>
<dbReference type="AlphaFoldDB" id="L7EX71"/>
<dbReference type="SMART" id="SM00354">
    <property type="entry name" value="HTH_LACI"/>
    <property type="match status" value="1"/>
</dbReference>
<dbReference type="STRING" id="85558.T45_08574"/>
<dbReference type="GO" id="GO:0003700">
    <property type="term" value="F:DNA-binding transcription factor activity"/>
    <property type="evidence" value="ECO:0007669"/>
    <property type="project" value="TreeGrafter"/>
</dbReference>
<keyword evidence="2" id="KW-0238">DNA-binding</keyword>
<dbReference type="PROSITE" id="PS50932">
    <property type="entry name" value="HTH_LACI_2"/>
    <property type="match status" value="1"/>
</dbReference>
<feature type="domain" description="HTH lacI-type" evidence="5">
    <location>
        <begin position="103"/>
        <end position="157"/>
    </location>
</feature>
<dbReference type="SUPFAM" id="SSF53822">
    <property type="entry name" value="Periplasmic binding protein-like I"/>
    <property type="match status" value="1"/>
</dbReference>
<dbReference type="Gene3D" id="3.40.50.2300">
    <property type="match status" value="2"/>
</dbReference>
<dbReference type="GO" id="GO:0000976">
    <property type="term" value="F:transcription cis-regulatory region binding"/>
    <property type="evidence" value="ECO:0007669"/>
    <property type="project" value="TreeGrafter"/>
</dbReference>
<evidence type="ECO:0000313" key="6">
    <source>
        <dbReference type="EMBL" id="ELP62990.1"/>
    </source>
</evidence>
<accession>L7EX71</accession>
<dbReference type="SUPFAM" id="SSF47413">
    <property type="entry name" value="lambda repressor-like DNA-binding domains"/>
    <property type="match status" value="1"/>
</dbReference>
<evidence type="ECO:0000256" key="1">
    <source>
        <dbReference type="ARBA" id="ARBA00023015"/>
    </source>
</evidence>
<dbReference type="Proteomes" id="UP000010931">
    <property type="component" value="Unassembled WGS sequence"/>
</dbReference>
<keyword evidence="1" id="KW-0805">Transcription regulation</keyword>
<evidence type="ECO:0000256" key="3">
    <source>
        <dbReference type="ARBA" id="ARBA00023163"/>
    </source>
</evidence>
<dbReference type="CDD" id="cd01392">
    <property type="entry name" value="HTH_LacI"/>
    <property type="match status" value="1"/>
</dbReference>
<comment type="caution">
    <text evidence="6">The sequence shown here is derived from an EMBL/GenBank/DDBJ whole genome shotgun (WGS) entry which is preliminary data.</text>
</comment>
<dbReference type="Pfam" id="PF13377">
    <property type="entry name" value="Peripla_BP_3"/>
    <property type="match status" value="1"/>
</dbReference>
<evidence type="ECO:0000313" key="7">
    <source>
        <dbReference type="Proteomes" id="UP000010931"/>
    </source>
</evidence>
<keyword evidence="7" id="KW-1185">Reference proteome</keyword>
<dbReference type="InterPro" id="IPR028082">
    <property type="entry name" value="Peripla_BP_I"/>
</dbReference>
<dbReference type="InterPro" id="IPR046335">
    <property type="entry name" value="LacI/GalR-like_sensor"/>
</dbReference>
<dbReference type="InterPro" id="IPR010982">
    <property type="entry name" value="Lambda_DNA-bd_dom_sf"/>
</dbReference>
<sequence>MNRTTETFMVRTPGSRRRDGRAVPAGDHFRVWARIGCAPAAPVFPGHGPYHHICAITFAARGRLPPVTAASAAWNYGYGLLTTPRVTGHHSPMNVTGHTRRSVSIRDVASAAGVSYQTVSRVINDHPSVKPSTRDRVLAAIDELGFRRNSTALALASGRTRTVTVLTSNTTHYGYASILQGIEEAARAAAYTVGVGVLESADGTDEAAVDAQVQRAADAGGGLIVIAYDPAGVRALGAVPAELPVVGVVETPASPPGGDRPWVWTDDREAAYEATRHLLSLGHETVHYVAIPSSTRRTSARTSGWQQALREAGATEPRPLQGGWGPAGGHAAGLELAKDTAVTAILCGNDDLALGVIRALHEMGRTVPGEVSVAGFDDAPHSAYLTPTLTTVRLDFTGLGRSAFALLHGVLEESAPIAPHPVSVPELVVRESSGPPPGRD</sequence>
<reference evidence="6 7" key="1">
    <citation type="journal article" date="2011" name="Plasmid">
        <title>Streptomyces turgidiscabies Car8 contains a modular pathogenicity island that shares virulence genes with other actinobacterial plant pathogens.</title>
        <authorList>
            <person name="Huguet-Tapia J.C."/>
            <person name="Badger J.H."/>
            <person name="Loria R."/>
            <person name="Pettis G.S."/>
        </authorList>
    </citation>
    <scope>NUCLEOTIDE SEQUENCE [LARGE SCALE GENOMIC DNA]</scope>
    <source>
        <strain evidence="6 7">Car8</strain>
    </source>
</reference>
<keyword evidence="3" id="KW-0804">Transcription</keyword>
<evidence type="ECO:0000259" key="5">
    <source>
        <dbReference type="PROSITE" id="PS50932"/>
    </source>
</evidence>
<dbReference type="Gene3D" id="1.10.260.40">
    <property type="entry name" value="lambda repressor-like DNA-binding domains"/>
    <property type="match status" value="1"/>
</dbReference>
<dbReference type="InterPro" id="IPR000843">
    <property type="entry name" value="HTH_LacI"/>
</dbReference>
<dbReference type="PANTHER" id="PTHR30146:SF109">
    <property type="entry name" value="HTH-TYPE TRANSCRIPTIONAL REGULATOR GALS"/>
    <property type="match status" value="1"/>
</dbReference>
<organism evidence="6 7">
    <name type="scientific">Streptomyces turgidiscabies (strain Car8)</name>
    <dbReference type="NCBI Taxonomy" id="698760"/>
    <lineage>
        <taxon>Bacteria</taxon>
        <taxon>Bacillati</taxon>
        <taxon>Actinomycetota</taxon>
        <taxon>Actinomycetes</taxon>
        <taxon>Kitasatosporales</taxon>
        <taxon>Streptomycetaceae</taxon>
        <taxon>Streptomyces</taxon>
    </lineage>
</organism>
<proteinExistence type="predicted"/>
<evidence type="ECO:0000256" key="4">
    <source>
        <dbReference type="SAM" id="MobiDB-lite"/>
    </source>
</evidence>
<dbReference type="PROSITE" id="PS00356">
    <property type="entry name" value="HTH_LACI_1"/>
    <property type="match status" value="1"/>
</dbReference>
<dbReference type="CDD" id="cd01574">
    <property type="entry name" value="PBP1_LacI"/>
    <property type="match status" value="1"/>
</dbReference>
<dbReference type="Pfam" id="PF00356">
    <property type="entry name" value="LacI"/>
    <property type="match status" value="1"/>
</dbReference>
<gene>
    <name evidence="6" type="ORF">STRTUCAR8_09838</name>
</gene>
<name>L7EX71_STRT8</name>
<dbReference type="PANTHER" id="PTHR30146">
    <property type="entry name" value="LACI-RELATED TRANSCRIPTIONAL REPRESSOR"/>
    <property type="match status" value="1"/>
</dbReference>